<name>A0A9D4C179_DREPO</name>
<reference evidence="1" key="2">
    <citation type="submission" date="2020-11" db="EMBL/GenBank/DDBJ databases">
        <authorList>
            <person name="McCartney M.A."/>
            <person name="Auch B."/>
            <person name="Kono T."/>
            <person name="Mallez S."/>
            <person name="Becker A."/>
            <person name="Gohl D.M."/>
            <person name="Silverstein K.A.T."/>
            <person name="Koren S."/>
            <person name="Bechman K.B."/>
            <person name="Herman A."/>
            <person name="Abrahante J.E."/>
            <person name="Garbe J."/>
        </authorList>
    </citation>
    <scope>NUCLEOTIDE SEQUENCE</scope>
    <source>
        <strain evidence="1">Duluth1</strain>
        <tissue evidence="1">Whole animal</tissue>
    </source>
</reference>
<dbReference type="AlphaFoldDB" id="A0A9D4C179"/>
<organism evidence="1 2">
    <name type="scientific">Dreissena polymorpha</name>
    <name type="common">Zebra mussel</name>
    <name type="synonym">Mytilus polymorpha</name>
    <dbReference type="NCBI Taxonomy" id="45954"/>
    <lineage>
        <taxon>Eukaryota</taxon>
        <taxon>Metazoa</taxon>
        <taxon>Spiralia</taxon>
        <taxon>Lophotrochozoa</taxon>
        <taxon>Mollusca</taxon>
        <taxon>Bivalvia</taxon>
        <taxon>Autobranchia</taxon>
        <taxon>Heteroconchia</taxon>
        <taxon>Euheterodonta</taxon>
        <taxon>Imparidentia</taxon>
        <taxon>Neoheterodontei</taxon>
        <taxon>Myida</taxon>
        <taxon>Dreissenoidea</taxon>
        <taxon>Dreissenidae</taxon>
        <taxon>Dreissena</taxon>
    </lineage>
</organism>
<dbReference type="Proteomes" id="UP000828390">
    <property type="component" value="Unassembled WGS sequence"/>
</dbReference>
<evidence type="ECO:0000313" key="1">
    <source>
        <dbReference type="EMBL" id="KAH3715228.1"/>
    </source>
</evidence>
<protein>
    <submittedName>
        <fullName evidence="1">Uncharacterized protein</fullName>
    </submittedName>
</protein>
<comment type="caution">
    <text evidence="1">The sequence shown here is derived from an EMBL/GenBank/DDBJ whole genome shotgun (WGS) entry which is preliminary data.</text>
</comment>
<dbReference type="EMBL" id="JAIWYP010000013">
    <property type="protein sequence ID" value="KAH3715228.1"/>
    <property type="molecule type" value="Genomic_DNA"/>
</dbReference>
<accession>A0A9D4C179</accession>
<proteinExistence type="predicted"/>
<gene>
    <name evidence="1" type="ORF">DPMN_057934</name>
</gene>
<sequence>MTFGGAVCLYIPETHAHRERVFAPHLTSTSVTREVAAWLIAGFFKIARVVGGNNSAINCPKERKPRESPSA</sequence>
<reference evidence="1" key="1">
    <citation type="journal article" date="2019" name="bioRxiv">
        <title>The Genome of the Zebra Mussel, Dreissena polymorpha: A Resource for Invasive Species Research.</title>
        <authorList>
            <person name="McCartney M.A."/>
            <person name="Auch B."/>
            <person name="Kono T."/>
            <person name="Mallez S."/>
            <person name="Zhang Y."/>
            <person name="Obille A."/>
            <person name="Becker A."/>
            <person name="Abrahante J.E."/>
            <person name="Garbe J."/>
            <person name="Badalamenti J.P."/>
            <person name="Herman A."/>
            <person name="Mangelson H."/>
            <person name="Liachko I."/>
            <person name="Sullivan S."/>
            <person name="Sone E.D."/>
            <person name="Koren S."/>
            <person name="Silverstein K.A.T."/>
            <person name="Beckman K.B."/>
            <person name="Gohl D.M."/>
        </authorList>
    </citation>
    <scope>NUCLEOTIDE SEQUENCE</scope>
    <source>
        <strain evidence="1">Duluth1</strain>
        <tissue evidence="1">Whole animal</tissue>
    </source>
</reference>
<evidence type="ECO:0000313" key="2">
    <source>
        <dbReference type="Proteomes" id="UP000828390"/>
    </source>
</evidence>
<keyword evidence="2" id="KW-1185">Reference proteome</keyword>